<protein>
    <submittedName>
        <fullName evidence="2 3">Uncharacterized protein</fullName>
    </submittedName>
</protein>
<reference evidence="2 4" key="2">
    <citation type="journal article" date="2018" name="Plant J.">
        <title>The Physcomitrella patens chromosome-scale assembly reveals moss genome structure and evolution.</title>
        <authorList>
            <person name="Lang D."/>
            <person name="Ullrich K.K."/>
            <person name="Murat F."/>
            <person name="Fuchs J."/>
            <person name="Jenkins J."/>
            <person name="Haas F.B."/>
            <person name="Piednoel M."/>
            <person name="Gundlach H."/>
            <person name="Van Bel M."/>
            <person name="Meyberg R."/>
            <person name="Vives C."/>
            <person name="Morata J."/>
            <person name="Symeonidi A."/>
            <person name="Hiss M."/>
            <person name="Muchero W."/>
            <person name="Kamisugi Y."/>
            <person name="Saleh O."/>
            <person name="Blanc G."/>
            <person name="Decker E.L."/>
            <person name="van Gessel N."/>
            <person name="Grimwood J."/>
            <person name="Hayes R.D."/>
            <person name="Graham S.W."/>
            <person name="Gunter L.E."/>
            <person name="McDaniel S.F."/>
            <person name="Hoernstein S.N.W."/>
            <person name="Larsson A."/>
            <person name="Li F.W."/>
            <person name="Perroud P.F."/>
            <person name="Phillips J."/>
            <person name="Ranjan P."/>
            <person name="Rokshar D.S."/>
            <person name="Rothfels C.J."/>
            <person name="Schneider L."/>
            <person name="Shu S."/>
            <person name="Stevenson D.W."/>
            <person name="Thummler F."/>
            <person name="Tillich M."/>
            <person name="Villarreal Aguilar J.C."/>
            <person name="Widiez T."/>
            <person name="Wong G.K."/>
            <person name="Wymore A."/>
            <person name="Zhang Y."/>
            <person name="Zimmer A.D."/>
            <person name="Quatrano R.S."/>
            <person name="Mayer K.F.X."/>
            <person name="Goodstein D."/>
            <person name="Casacuberta J.M."/>
            <person name="Vandepoele K."/>
            <person name="Reski R."/>
            <person name="Cuming A.C."/>
            <person name="Tuskan G.A."/>
            <person name="Maumus F."/>
            <person name="Salse J."/>
            <person name="Schmutz J."/>
            <person name="Rensing S.A."/>
        </authorList>
    </citation>
    <scope>NUCLEOTIDE SEQUENCE [LARGE SCALE GENOMIC DNA]</scope>
    <source>
        <strain evidence="3 4">cv. Gransden 2004</strain>
    </source>
</reference>
<reference evidence="2 4" key="1">
    <citation type="journal article" date="2008" name="Science">
        <title>The Physcomitrella genome reveals evolutionary insights into the conquest of land by plants.</title>
        <authorList>
            <person name="Rensing S."/>
            <person name="Lang D."/>
            <person name="Zimmer A."/>
            <person name="Terry A."/>
            <person name="Salamov A."/>
            <person name="Shapiro H."/>
            <person name="Nishiyama T."/>
            <person name="Perroud P.-F."/>
            <person name="Lindquist E."/>
            <person name="Kamisugi Y."/>
            <person name="Tanahashi T."/>
            <person name="Sakakibara K."/>
            <person name="Fujita T."/>
            <person name="Oishi K."/>
            <person name="Shin-I T."/>
            <person name="Kuroki Y."/>
            <person name="Toyoda A."/>
            <person name="Suzuki Y."/>
            <person name="Hashimoto A."/>
            <person name="Yamaguchi K."/>
            <person name="Sugano A."/>
            <person name="Kohara Y."/>
            <person name="Fujiyama A."/>
            <person name="Anterola A."/>
            <person name="Aoki S."/>
            <person name="Ashton N."/>
            <person name="Barbazuk W.B."/>
            <person name="Barker E."/>
            <person name="Bennetzen J."/>
            <person name="Bezanilla M."/>
            <person name="Blankenship R."/>
            <person name="Cho S.H."/>
            <person name="Dutcher S."/>
            <person name="Estelle M."/>
            <person name="Fawcett J.A."/>
            <person name="Gundlach H."/>
            <person name="Hanada K."/>
            <person name="Heyl A."/>
            <person name="Hicks K.A."/>
            <person name="Hugh J."/>
            <person name="Lohr M."/>
            <person name="Mayer K."/>
            <person name="Melkozernov A."/>
            <person name="Murata T."/>
            <person name="Nelson D."/>
            <person name="Pils B."/>
            <person name="Prigge M."/>
            <person name="Reiss B."/>
            <person name="Renner T."/>
            <person name="Rombauts S."/>
            <person name="Rushton P."/>
            <person name="Sanderfoot A."/>
            <person name="Schween G."/>
            <person name="Shiu S.-H."/>
            <person name="Stueber K."/>
            <person name="Theodoulou F.L."/>
            <person name="Tu H."/>
            <person name="Van de Peer Y."/>
            <person name="Verrier P.J."/>
            <person name="Waters E."/>
            <person name="Wood A."/>
            <person name="Yang L."/>
            <person name="Cove D."/>
            <person name="Cuming A."/>
            <person name="Hasebe M."/>
            <person name="Lucas S."/>
            <person name="Mishler D.B."/>
            <person name="Reski R."/>
            <person name="Grigoriev I."/>
            <person name="Quatrano R.S."/>
            <person name="Boore J.L."/>
        </authorList>
    </citation>
    <scope>NUCLEOTIDE SEQUENCE [LARGE SCALE GENOMIC DNA]</scope>
    <source>
        <strain evidence="3 4">cv. Gransden 2004</strain>
    </source>
</reference>
<reference evidence="3" key="3">
    <citation type="submission" date="2020-12" db="UniProtKB">
        <authorList>
            <consortium name="EnsemblPlants"/>
        </authorList>
    </citation>
    <scope>IDENTIFICATION</scope>
</reference>
<proteinExistence type="predicted"/>
<feature type="compositionally biased region" description="Polar residues" evidence="1">
    <location>
        <begin position="132"/>
        <end position="141"/>
    </location>
</feature>
<feature type="region of interest" description="Disordered" evidence="1">
    <location>
        <begin position="67"/>
        <end position="141"/>
    </location>
</feature>
<dbReference type="Proteomes" id="UP000006727">
    <property type="component" value="Chromosome 23"/>
</dbReference>
<name>A0A2K1IK14_PHYPA</name>
<dbReference type="Gramene" id="Pp3c23_19400V3.2">
    <property type="protein sequence ID" value="PAC:32948941.CDS.1"/>
    <property type="gene ID" value="Pp3c23_19400"/>
</dbReference>
<dbReference type="EnsemblPlants" id="Pp3c23_19400V3.2">
    <property type="protein sequence ID" value="PAC:32948941.CDS.1"/>
    <property type="gene ID" value="Pp3c23_19400"/>
</dbReference>
<dbReference type="EMBL" id="ABEU02000023">
    <property type="protein sequence ID" value="PNR29613.1"/>
    <property type="molecule type" value="Genomic_DNA"/>
</dbReference>
<dbReference type="PaxDb" id="3218-PP1S49_163V6.1"/>
<accession>A0A2K1IK14</accession>
<gene>
    <name evidence="3" type="primary">LOC112276114</name>
    <name evidence="2" type="ORF">PHYPA_028307</name>
</gene>
<dbReference type="AlphaFoldDB" id="A0A2K1IK14"/>
<dbReference type="RefSeq" id="XP_073386795.1">
    <property type="nucleotide sequence ID" value="XM_073530694.1"/>
</dbReference>
<dbReference type="RefSeq" id="XP_024362915.1">
    <property type="nucleotide sequence ID" value="XM_024507147.2"/>
</dbReference>
<feature type="compositionally biased region" description="Polar residues" evidence="1">
    <location>
        <begin position="112"/>
        <end position="124"/>
    </location>
</feature>
<dbReference type="OrthoDB" id="10597574at2759"/>
<evidence type="ECO:0000256" key="1">
    <source>
        <dbReference type="SAM" id="MobiDB-lite"/>
    </source>
</evidence>
<organism evidence="2">
    <name type="scientific">Physcomitrium patens</name>
    <name type="common">Spreading-leaved earth moss</name>
    <name type="synonym">Physcomitrella patens</name>
    <dbReference type="NCBI Taxonomy" id="3218"/>
    <lineage>
        <taxon>Eukaryota</taxon>
        <taxon>Viridiplantae</taxon>
        <taxon>Streptophyta</taxon>
        <taxon>Embryophyta</taxon>
        <taxon>Bryophyta</taxon>
        <taxon>Bryophytina</taxon>
        <taxon>Bryopsida</taxon>
        <taxon>Funariidae</taxon>
        <taxon>Funariales</taxon>
        <taxon>Funariaceae</taxon>
        <taxon>Physcomitrium</taxon>
    </lineage>
</organism>
<feature type="region of interest" description="Disordered" evidence="1">
    <location>
        <begin position="1"/>
        <end position="32"/>
    </location>
</feature>
<evidence type="ECO:0000313" key="3">
    <source>
        <dbReference type="EnsemblPlants" id="PAC:32948940.CDS.1"/>
    </source>
</evidence>
<sequence>MGPRKSLGSDVPETNFPAILEKRPLLDPSVMERSPLSDCATMAGRGDLRGWSSFSSSRSSLYRSFAYQDPSKQTNHTSRTRLSRSGAKFLNSDTEDEQPKLQSSGCKVPLRRSQSAPRLRSSPSQPYPCLQRTPQSYRASPQHSCQIRSSPQYRVNPVLKFNESLLPERMNYGIAGYNTSRRQRSSMSSTRVCEFDMSSRTSQPSRVFNSREAWTRRFLKRMSRSRVHITCSRLLNRFKRRASP</sequence>
<keyword evidence="4" id="KW-1185">Reference proteome</keyword>
<evidence type="ECO:0000313" key="4">
    <source>
        <dbReference type="Proteomes" id="UP000006727"/>
    </source>
</evidence>
<evidence type="ECO:0000313" key="2">
    <source>
        <dbReference type="EMBL" id="PNR29613.1"/>
    </source>
</evidence>
<dbReference type="GeneID" id="112276114"/>
<dbReference type="Gramene" id="Pp3c23_19400V3.1">
    <property type="protein sequence ID" value="PAC:32948940.CDS.1"/>
    <property type="gene ID" value="Pp3c23_19400"/>
</dbReference>
<dbReference type="KEGG" id="ppp:112276114"/>
<dbReference type="EnsemblPlants" id="Pp3c23_19400V3.1">
    <property type="protein sequence ID" value="PAC:32948940.CDS.1"/>
    <property type="gene ID" value="Pp3c23_19400"/>
</dbReference>